<accession>A0A7N1A327</accession>
<dbReference type="Pfam" id="PF00646">
    <property type="entry name" value="F-box"/>
    <property type="match status" value="1"/>
</dbReference>
<keyword evidence="3" id="KW-1185">Reference proteome</keyword>
<dbReference type="CDD" id="cd22152">
    <property type="entry name" value="F-box_AtAFR-like"/>
    <property type="match status" value="1"/>
</dbReference>
<proteinExistence type="predicted"/>
<dbReference type="GO" id="GO:0005829">
    <property type="term" value="C:cytosol"/>
    <property type="evidence" value="ECO:0007669"/>
    <property type="project" value="TreeGrafter"/>
</dbReference>
<dbReference type="InterPro" id="IPR006652">
    <property type="entry name" value="Kelch_1"/>
</dbReference>
<dbReference type="GO" id="GO:0080037">
    <property type="term" value="P:negative regulation of cytokinin-activated signaling pathway"/>
    <property type="evidence" value="ECO:0007669"/>
    <property type="project" value="InterPro"/>
</dbReference>
<dbReference type="Pfam" id="PF24681">
    <property type="entry name" value="Kelch_KLHDC2_KLHL20_DRC7"/>
    <property type="match status" value="1"/>
</dbReference>
<dbReference type="GO" id="GO:2000762">
    <property type="term" value="P:regulation of phenylpropanoid metabolic process"/>
    <property type="evidence" value="ECO:0007669"/>
    <property type="project" value="InterPro"/>
</dbReference>
<sequence length="402" mass="44620">MVEAETPRRYCNLIPGLPDDLAAECLIRVPYTSHSEMGFVSRSWKALIASNSFYAERRRLSFSDRLLCLVQPLPTSQIHPPEPSGDVDCKPDTEQPTYGLTVYNATDQTWQRISTPQNSLHVPMFCHCVALPSSRKLLLLGGWDPQTLEPVSAVYSYNLITREWTRAASMSKARSFFACTAVGGNRVYVAGGHDSQKNALKSAEVYDADEDEWTTLPEMEQERDECHGMSWRDEDKFWVVSGYGTDCQGQFRHDAECYDPGTNSWTVVENVWPFAALSPRCTAAITGHKGREWHWFLGSQQLRLQELNSNEEGGSWDVARSVIRVPEGIDGSNLPCVAGFGLDGEGCDEVFVMGSDSKRPGAGGVCCAGEGAFILGRDKKWRHVHRPSAFAGSPYSASYLVL</sequence>
<dbReference type="InterPro" id="IPR001810">
    <property type="entry name" value="F-box_dom"/>
</dbReference>
<protein>
    <recommendedName>
        <fullName evidence="1">F-box domain-containing protein</fullName>
    </recommendedName>
</protein>
<dbReference type="PANTHER" id="PTHR46407:SF21">
    <property type="entry name" value="F-BOX_KELCH-REPEAT PROTEIN SKIP20"/>
    <property type="match status" value="1"/>
</dbReference>
<dbReference type="Proteomes" id="UP000594263">
    <property type="component" value="Unplaced"/>
</dbReference>
<evidence type="ECO:0000259" key="1">
    <source>
        <dbReference type="Pfam" id="PF00646"/>
    </source>
</evidence>
<dbReference type="InterPro" id="IPR015915">
    <property type="entry name" value="Kelch-typ_b-propeller"/>
</dbReference>
<dbReference type="AlphaFoldDB" id="A0A7N1A327"/>
<evidence type="ECO:0000313" key="2">
    <source>
        <dbReference type="EnsemblPlants" id="Kaladp0087s0033.1.v1.1.CDS.1"/>
    </source>
</evidence>
<dbReference type="InterPro" id="IPR044595">
    <property type="entry name" value="KMD1-4"/>
</dbReference>
<evidence type="ECO:0000313" key="3">
    <source>
        <dbReference type="Proteomes" id="UP000594263"/>
    </source>
</evidence>
<organism evidence="2 3">
    <name type="scientific">Kalanchoe fedtschenkoi</name>
    <name type="common">Lavender scallops</name>
    <name type="synonym">South American air plant</name>
    <dbReference type="NCBI Taxonomy" id="63787"/>
    <lineage>
        <taxon>Eukaryota</taxon>
        <taxon>Viridiplantae</taxon>
        <taxon>Streptophyta</taxon>
        <taxon>Embryophyta</taxon>
        <taxon>Tracheophyta</taxon>
        <taxon>Spermatophyta</taxon>
        <taxon>Magnoliopsida</taxon>
        <taxon>eudicotyledons</taxon>
        <taxon>Gunneridae</taxon>
        <taxon>Pentapetalae</taxon>
        <taxon>Saxifragales</taxon>
        <taxon>Crassulaceae</taxon>
        <taxon>Kalanchoe</taxon>
    </lineage>
</organism>
<feature type="domain" description="F-box" evidence="1">
    <location>
        <begin position="15"/>
        <end position="54"/>
    </location>
</feature>
<dbReference type="SMART" id="SM00612">
    <property type="entry name" value="Kelch"/>
    <property type="match status" value="3"/>
</dbReference>
<dbReference type="PANTHER" id="PTHR46407">
    <property type="entry name" value="OS02G0208700 PROTEIN"/>
    <property type="match status" value="1"/>
</dbReference>
<dbReference type="OMA" id="WCFIDSE"/>
<dbReference type="InterPro" id="IPR036047">
    <property type="entry name" value="F-box-like_dom_sf"/>
</dbReference>
<dbReference type="SUPFAM" id="SSF81383">
    <property type="entry name" value="F-box domain"/>
    <property type="match status" value="1"/>
</dbReference>
<dbReference type="EnsemblPlants" id="Kaladp0087s0033.1.v1.1">
    <property type="protein sequence ID" value="Kaladp0087s0033.1.v1.1.CDS.1"/>
    <property type="gene ID" value="Kaladp0087s0033.v1.1"/>
</dbReference>
<name>A0A7N1A327_KALFE</name>
<reference evidence="2" key="1">
    <citation type="submission" date="2021-01" db="UniProtKB">
        <authorList>
            <consortium name="EnsemblPlants"/>
        </authorList>
    </citation>
    <scope>IDENTIFICATION</scope>
</reference>
<dbReference type="SUPFAM" id="SSF117281">
    <property type="entry name" value="Kelch motif"/>
    <property type="match status" value="1"/>
</dbReference>
<dbReference type="Gene3D" id="2.120.10.80">
    <property type="entry name" value="Kelch-type beta propeller"/>
    <property type="match status" value="1"/>
</dbReference>
<dbReference type="Gramene" id="Kaladp0087s0033.1.v1.1">
    <property type="protein sequence ID" value="Kaladp0087s0033.1.v1.1.CDS.1"/>
    <property type="gene ID" value="Kaladp0087s0033.v1.1"/>
</dbReference>